<proteinExistence type="predicted"/>
<keyword evidence="1" id="KW-0285">Flavoprotein</keyword>
<dbReference type="GO" id="GO:0005737">
    <property type="term" value="C:cytoplasm"/>
    <property type="evidence" value="ECO:0007669"/>
    <property type="project" value="TreeGrafter"/>
</dbReference>
<dbReference type="KEGG" id="msho:MSHO_60640"/>
<gene>
    <name evidence="4" type="ORF">MSHO_60640</name>
</gene>
<sequence>MQTLGWRGYVERNRVAALMRDVRFLRIGEGPSEALLTELGARLAARSDTVYDWMASRGSGRDAANRLREIVDELAAHTSVNNFHDLGRLGGWAILAAVAPQGSAAQALIERGWRFERTKVGGRNEHASGYEQALPAYADAVGTLDEFLAGDAEVDPTLHPLRRREAEPIVGPRRPGGDHSIHELVAAQIERTPQAIAIEDAGGATVTYAELGERVDAFAEHLAAAGVRPGDAIGVFLGRSVHLAVAALAIARSGAVVVVLNPTHPSARVADMITDAGVSRVVVDDQTRPLVPVNAPELIAADRAGAAVASMPPPQLDPAEPAYLNFTSGSTGRPKAVTSSHRAFCNQLLWRRDEFGLGGDDALLQTAAPTFDIFMWEIFGPLVAGARLVFNPGEWDPHSIVQRVRQSSITMLQIVPSQLDVLLEEPDLGQCMTLRYVFCGGEPLSLALCRRFAAVLPHAELVNLYGPTETTIDATFWRVEVADEASWASIGRPIANVCLYVVDPEGALAAPGGRRRAVDRRCRRHDGLPRLPGHHRAAFPPRRPLRASRCPGLSHR</sequence>
<evidence type="ECO:0000313" key="4">
    <source>
        <dbReference type="EMBL" id="BBX60719.1"/>
    </source>
</evidence>
<evidence type="ECO:0000313" key="5">
    <source>
        <dbReference type="Proteomes" id="UP000467164"/>
    </source>
</evidence>
<dbReference type="Pfam" id="PF00501">
    <property type="entry name" value="AMP-binding"/>
    <property type="match status" value="1"/>
</dbReference>
<dbReference type="GO" id="GO:0043041">
    <property type="term" value="P:amino acid activation for nonribosomal peptide biosynthetic process"/>
    <property type="evidence" value="ECO:0007669"/>
    <property type="project" value="TreeGrafter"/>
</dbReference>
<dbReference type="GO" id="GO:0016627">
    <property type="term" value="F:oxidoreductase activity, acting on the CH-CH group of donors"/>
    <property type="evidence" value="ECO:0007669"/>
    <property type="project" value="InterPro"/>
</dbReference>
<dbReference type="PROSITE" id="PS00455">
    <property type="entry name" value="AMP_BINDING"/>
    <property type="match status" value="1"/>
</dbReference>
<dbReference type="PANTHER" id="PTHR45527">
    <property type="entry name" value="NONRIBOSOMAL PEPTIDE SYNTHETASE"/>
    <property type="match status" value="1"/>
</dbReference>
<dbReference type="EMBL" id="AP022572">
    <property type="protein sequence ID" value="BBX60719.1"/>
    <property type="molecule type" value="Genomic_DNA"/>
</dbReference>
<dbReference type="AlphaFoldDB" id="A0A7I7LN42"/>
<dbReference type="InterPro" id="IPR042099">
    <property type="entry name" value="ANL_N_sf"/>
</dbReference>
<protein>
    <submittedName>
        <fullName evidence="4">Uncharacterized protein</fullName>
    </submittedName>
</protein>
<feature type="domain" description="Acyl-CoA dehydrogenase/oxidase C-terminal" evidence="2">
    <location>
        <begin position="1"/>
        <end position="43"/>
    </location>
</feature>
<dbReference type="PANTHER" id="PTHR45527:SF1">
    <property type="entry name" value="FATTY ACID SYNTHASE"/>
    <property type="match status" value="1"/>
</dbReference>
<dbReference type="InterPro" id="IPR020845">
    <property type="entry name" value="AMP-binding_CS"/>
</dbReference>
<dbReference type="Gene3D" id="3.40.50.12780">
    <property type="entry name" value="N-terminal domain of ligase-like"/>
    <property type="match status" value="1"/>
</dbReference>
<dbReference type="Proteomes" id="UP000467164">
    <property type="component" value="Chromosome"/>
</dbReference>
<dbReference type="Pfam" id="PF00441">
    <property type="entry name" value="Acyl-CoA_dh_1"/>
    <property type="match status" value="1"/>
</dbReference>
<keyword evidence="5" id="KW-1185">Reference proteome</keyword>
<name>A0A7I7LN42_9MYCO</name>
<dbReference type="InterPro" id="IPR000873">
    <property type="entry name" value="AMP-dep_synth/lig_dom"/>
</dbReference>
<accession>A0A7I7LN42</accession>
<feature type="domain" description="AMP-dependent synthetase/ligase" evidence="3">
    <location>
        <begin position="187"/>
        <end position="512"/>
    </location>
</feature>
<organism evidence="4 5">
    <name type="scientific">Mycobacterium shottsii</name>
    <dbReference type="NCBI Taxonomy" id="133549"/>
    <lineage>
        <taxon>Bacteria</taxon>
        <taxon>Bacillati</taxon>
        <taxon>Actinomycetota</taxon>
        <taxon>Actinomycetes</taxon>
        <taxon>Mycobacteriales</taxon>
        <taxon>Mycobacteriaceae</taxon>
        <taxon>Mycobacterium</taxon>
        <taxon>Mycobacterium ulcerans group</taxon>
    </lineage>
</organism>
<reference evidence="4 5" key="1">
    <citation type="journal article" date="2019" name="Emerg. Microbes Infect.">
        <title>Comprehensive subspecies identification of 175 nontuberculous mycobacteria species based on 7547 genomic profiles.</title>
        <authorList>
            <person name="Matsumoto Y."/>
            <person name="Kinjo T."/>
            <person name="Motooka D."/>
            <person name="Nabeya D."/>
            <person name="Jung N."/>
            <person name="Uechi K."/>
            <person name="Horii T."/>
            <person name="Iida T."/>
            <person name="Fujita J."/>
            <person name="Nakamura S."/>
        </authorList>
    </citation>
    <scope>NUCLEOTIDE SEQUENCE [LARGE SCALE GENOMIC DNA]</scope>
    <source>
        <strain evidence="4 5">JCM 12657</strain>
    </source>
</reference>
<dbReference type="GO" id="GO:0031177">
    <property type="term" value="F:phosphopantetheine binding"/>
    <property type="evidence" value="ECO:0007669"/>
    <property type="project" value="TreeGrafter"/>
</dbReference>
<dbReference type="SUPFAM" id="SSF47203">
    <property type="entry name" value="Acyl-CoA dehydrogenase C-terminal domain-like"/>
    <property type="match status" value="1"/>
</dbReference>
<dbReference type="SUPFAM" id="SSF56801">
    <property type="entry name" value="Acetyl-CoA synthetase-like"/>
    <property type="match status" value="1"/>
</dbReference>
<evidence type="ECO:0000259" key="3">
    <source>
        <dbReference type="Pfam" id="PF00501"/>
    </source>
</evidence>
<dbReference type="GO" id="GO:0044550">
    <property type="term" value="P:secondary metabolite biosynthetic process"/>
    <property type="evidence" value="ECO:0007669"/>
    <property type="project" value="TreeGrafter"/>
</dbReference>
<dbReference type="InterPro" id="IPR009075">
    <property type="entry name" value="AcylCo_DH/oxidase_C"/>
</dbReference>
<dbReference type="Gene3D" id="1.20.140.10">
    <property type="entry name" value="Butyryl-CoA Dehydrogenase, subunit A, domain 3"/>
    <property type="match status" value="1"/>
</dbReference>
<evidence type="ECO:0000259" key="2">
    <source>
        <dbReference type="Pfam" id="PF00441"/>
    </source>
</evidence>
<evidence type="ECO:0000256" key="1">
    <source>
        <dbReference type="ARBA" id="ARBA00022630"/>
    </source>
</evidence>
<dbReference type="InterPro" id="IPR036250">
    <property type="entry name" value="AcylCo_DH-like_C"/>
</dbReference>